<comment type="caution">
    <text evidence="3">The sequence shown here is derived from an EMBL/GenBank/DDBJ whole genome shotgun (WGS) entry which is preliminary data.</text>
</comment>
<evidence type="ECO:0000313" key="3">
    <source>
        <dbReference type="EMBL" id="MBB6449004.1"/>
    </source>
</evidence>
<protein>
    <submittedName>
        <fullName evidence="3">Uncharacterized protein</fullName>
    </submittedName>
</protein>
<keyword evidence="2" id="KW-0472">Membrane</keyword>
<evidence type="ECO:0000256" key="1">
    <source>
        <dbReference type="SAM" id="MobiDB-lite"/>
    </source>
</evidence>
<keyword evidence="2" id="KW-1133">Transmembrane helix</keyword>
<sequence>MVDIQKEKEDMNRNENNTEEAAATSLPSRLDKHGTRKKQKSLQPKRAEQKKESFHVEAKDYNKSPMIANVLLILFIMLVMIIFSFALSP</sequence>
<accession>A0A841PMQ0</accession>
<keyword evidence="2" id="KW-0812">Transmembrane</keyword>
<dbReference type="RefSeq" id="WP_184402935.1">
    <property type="nucleotide sequence ID" value="NZ_JACHHJ010000001.1"/>
</dbReference>
<organism evidence="3 4">
    <name type="scientific">Geomicrobium halophilum</name>
    <dbReference type="NCBI Taxonomy" id="549000"/>
    <lineage>
        <taxon>Bacteria</taxon>
        <taxon>Bacillati</taxon>
        <taxon>Bacillota</taxon>
        <taxon>Bacilli</taxon>
        <taxon>Bacillales</taxon>
        <taxon>Geomicrobium</taxon>
    </lineage>
</organism>
<evidence type="ECO:0000313" key="4">
    <source>
        <dbReference type="Proteomes" id="UP000568839"/>
    </source>
</evidence>
<reference evidence="3 4" key="1">
    <citation type="submission" date="2020-08" db="EMBL/GenBank/DDBJ databases">
        <title>Genomic Encyclopedia of Type Strains, Phase IV (KMG-IV): sequencing the most valuable type-strain genomes for metagenomic binning, comparative biology and taxonomic classification.</title>
        <authorList>
            <person name="Goeker M."/>
        </authorList>
    </citation>
    <scope>NUCLEOTIDE SEQUENCE [LARGE SCALE GENOMIC DNA]</scope>
    <source>
        <strain evidence="3 4">DSM 21769</strain>
    </source>
</reference>
<feature type="compositionally biased region" description="Basic and acidic residues" evidence="1">
    <location>
        <begin position="45"/>
        <end position="54"/>
    </location>
</feature>
<evidence type="ECO:0000256" key="2">
    <source>
        <dbReference type="SAM" id="Phobius"/>
    </source>
</evidence>
<feature type="transmembrane region" description="Helical" evidence="2">
    <location>
        <begin position="67"/>
        <end position="87"/>
    </location>
</feature>
<gene>
    <name evidence="3" type="ORF">HNR44_000953</name>
</gene>
<dbReference type="AlphaFoldDB" id="A0A841PMQ0"/>
<keyword evidence="4" id="KW-1185">Reference proteome</keyword>
<feature type="region of interest" description="Disordered" evidence="1">
    <location>
        <begin position="1"/>
        <end position="54"/>
    </location>
</feature>
<name>A0A841PMQ0_9BACL</name>
<feature type="compositionally biased region" description="Basic and acidic residues" evidence="1">
    <location>
        <begin position="1"/>
        <end position="13"/>
    </location>
</feature>
<dbReference type="Proteomes" id="UP000568839">
    <property type="component" value="Unassembled WGS sequence"/>
</dbReference>
<dbReference type="EMBL" id="JACHHJ010000001">
    <property type="protein sequence ID" value="MBB6449004.1"/>
    <property type="molecule type" value="Genomic_DNA"/>
</dbReference>
<proteinExistence type="predicted"/>